<gene>
    <name evidence="2" type="ORF">DN745_02815</name>
</gene>
<dbReference type="Proteomes" id="UP000249799">
    <property type="component" value="Chromosome"/>
</dbReference>
<organism evidence="2 3">
    <name type="scientific">Bradymonas sediminis</name>
    <dbReference type="NCBI Taxonomy" id="1548548"/>
    <lineage>
        <taxon>Bacteria</taxon>
        <taxon>Deltaproteobacteria</taxon>
        <taxon>Bradymonadales</taxon>
        <taxon>Bradymonadaceae</taxon>
        <taxon>Bradymonas</taxon>
    </lineage>
</organism>
<dbReference type="RefSeq" id="WP_111331975.1">
    <property type="nucleotide sequence ID" value="NZ_CP030032.1"/>
</dbReference>
<dbReference type="OrthoDB" id="9802525at2"/>
<proteinExistence type="predicted"/>
<evidence type="ECO:0000313" key="2">
    <source>
        <dbReference type="EMBL" id="AWV88329.1"/>
    </source>
</evidence>
<feature type="domain" description="Glycosyltransferase subfamily 4-like N-terminal" evidence="1">
    <location>
        <begin position="19"/>
        <end position="202"/>
    </location>
</feature>
<keyword evidence="3" id="KW-1185">Reference proteome</keyword>
<dbReference type="InterPro" id="IPR028098">
    <property type="entry name" value="Glyco_trans_4-like_N"/>
</dbReference>
<name>A0A2Z4FHC9_9DELT</name>
<dbReference type="EMBL" id="CP030032">
    <property type="protein sequence ID" value="AWV88329.1"/>
    <property type="molecule type" value="Genomic_DNA"/>
</dbReference>
<dbReference type="Pfam" id="PF13692">
    <property type="entry name" value="Glyco_trans_1_4"/>
    <property type="match status" value="1"/>
</dbReference>
<accession>A0A2Z4FHC9</accession>
<evidence type="ECO:0000313" key="3">
    <source>
        <dbReference type="Proteomes" id="UP000249799"/>
    </source>
</evidence>
<dbReference type="Pfam" id="PF13579">
    <property type="entry name" value="Glyco_trans_4_4"/>
    <property type="match status" value="1"/>
</dbReference>
<dbReference type="PANTHER" id="PTHR45947">
    <property type="entry name" value="SULFOQUINOVOSYL TRANSFERASE SQD2"/>
    <property type="match status" value="1"/>
</dbReference>
<evidence type="ECO:0000259" key="1">
    <source>
        <dbReference type="Pfam" id="PF13579"/>
    </source>
</evidence>
<dbReference type="KEGG" id="bsed:DN745_02815"/>
<protein>
    <recommendedName>
        <fullName evidence="1">Glycosyltransferase subfamily 4-like N-terminal domain-containing protein</fullName>
    </recommendedName>
</protein>
<dbReference type="InterPro" id="IPR050194">
    <property type="entry name" value="Glycosyltransferase_grp1"/>
</dbReference>
<dbReference type="GO" id="GO:0016758">
    <property type="term" value="F:hexosyltransferase activity"/>
    <property type="evidence" value="ECO:0007669"/>
    <property type="project" value="TreeGrafter"/>
</dbReference>
<dbReference type="Gene3D" id="3.40.50.2000">
    <property type="entry name" value="Glycogen Phosphorylase B"/>
    <property type="match status" value="2"/>
</dbReference>
<sequence>MKILVITSSLPRFRGDIAGRFVFEWAQHLRYLGHDLRVFSWADSSVSPDAAPESADFEVLRVPYAPPGYDTLFYGAGTPENIRQNPWRALLAAPAVAAMSVRVLVEIARERPDIIVGHWLLPAGFLARFLGNLTGIPSLIVGHSGGVHLLEQLSTGLLEKIGIGQALARFCASGAMTVPTKALADKFAGVLGSAGDSTMILPMGFEPARRSLPGQVTPREDARDHWLCMGRLVEIKGVDLAIEAFCRADFARPTTLHIAGDGPERARLEALARGLRGEGENTRVEFHGVVSGAAKAALLQRCGFALFCSKTLDNGRHEGLPISFLEAASHGAIALCAEIPGLSDYVVTPDAQTVYTRDISAWTRAIERLAGSSEQVHRQLSEAQRARVDALAWPVLIAKWDALLRTVAVQR</sequence>
<dbReference type="SUPFAM" id="SSF53756">
    <property type="entry name" value="UDP-Glycosyltransferase/glycogen phosphorylase"/>
    <property type="match status" value="1"/>
</dbReference>
<dbReference type="PANTHER" id="PTHR45947:SF3">
    <property type="entry name" value="SULFOQUINOVOSYL TRANSFERASE SQD2"/>
    <property type="match status" value="1"/>
</dbReference>
<dbReference type="AlphaFoldDB" id="A0A2Z4FHC9"/>
<reference evidence="2 3" key="1">
    <citation type="submission" date="2018-06" db="EMBL/GenBank/DDBJ databases">
        <title>Lujinxingia sediminis gen. nov. sp. nov., a new facultative anaerobic member of the class Deltaproteobacteria, and proposal of Lujinxingaceae fam. nov.</title>
        <authorList>
            <person name="Guo L.-Y."/>
            <person name="Li C.-M."/>
            <person name="Wang S."/>
            <person name="Du Z.-J."/>
        </authorList>
    </citation>
    <scope>NUCLEOTIDE SEQUENCE [LARGE SCALE GENOMIC DNA]</scope>
    <source>
        <strain evidence="2 3">FA350</strain>
    </source>
</reference>